<dbReference type="PANTHER" id="PTHR10366:SF564">
    <property type="entry name" value="STEROL-4-ALPHA-CARBOXYLATE 3-DEHYDROGENASE, DECARBOXYLATING"/>
    <property type="match status" value="1"/>
</dbReference>
<dbReference type="InterPro" id="IPR050425">
    <property type="entry name" value="NAD(P)_dehydrat-like"/>
</dbReference>
<reference evidence="5" key="1">
    <citation type="submission" date="2016-10" db="EMBL/GenBank/DDBJ databases">
        <authorList>
            <person name="Varghese N."/>
            <person name="Submissions S."/>
        </authorList>
    </citation>
    <scope>NUCLEOTIDE SEQUENCE [LARGE SCALE GENOMIC DNA]</scope>
    <source>
        <strain evidence="5">DSM 44437</strain>
    </source>
</reference>
<protein>
    <submittedName>
        <fullName evidence="4">Nucleoside-diphosphate-sugar epimerase</fullName>
    </submittedName>
</protein>
<evidence type="ECO:0000313" key="4">
    <source>
        <dbReference type="EMBL" id="SEQ91518.1"/>
    </source>
</evidence>
<dbReference type="Gene3D" id="3.40.50.720">
    <property type="entry name" value="NAD(P)-binding Rossmann-like Domain"/>
    <property type="match status" value="1"/>
</dbReference>
<dbReference type="RefSeq" id="WP_089915999.1">
    <property type="nucleotide sequence ID" value="NZ_FOFV01000005.1"/>
</dbReference>
<evidence type="ECO:0000259" key="3">
    <source>
        <dbReference type="SMART" id="SM00822"/>
    </source>
</evidence>
<dbReference type="PANTHER" id="PTHR10366">
    <property type="entry name" value="NAD DEPENDENT EPIMERASE/DEHYDRATASE"/>
    <property type="match status" value="1"/>
</dbReference>
<dbReference type="GO" id="GO:0016616">
    <property type="term" value="F:oxidoreductase activity, acting on the CH-OH group of donors, NAD or NADP as acceptor"/>
    <property type="evidence" value="ECO:0007669"/>
    <property type="project" value="TreeGrafter"/>
</dbReference>
<dbReference type="InterPro" id="IPR001509">
    <property type="entry name" value="Epimerase_deHydtase"/>
</dbReference>
<keyword evidence="1" id="KW-0560">Oxidoreductase</keyword>
<dbReference type="AlphaFoldDB" id="A0A1H9JXH3"/>
<gene>
    <name evidence="4" type="ORF">SAMN04488000_10580</name>
</gene>
<organism evidence="4 5">
    <name type="scientific">Lentzea albida</name>
    <dbReference type="NCBI Taxonomy" id="65499"/>
    <lineage>
        <taxon>Bacteria</taxon>
        <taxon>Bacillati</taxon>
        <taxon>Actinomycetota</taxon>
        <taxon>Actinomycetes</taxon>
        <taxon>Pseudonocardiales</taxon>
        <taxon>Pseudonocardiaceae</taxon>
        <taxon>Lentzea</taxon>
    </lineage>
</organism>
<dbReference type="SMART" id="SM00822">
    <property type="entry name" value="PKS_KR"/>
    <property type="match status" value="1"/>
</dbReference>
<comment type="similarity">
    <text evidence="2">Belongs to the NAD(P)-dependent epimerase/dehydratase family. Dihydroflavonol-4-reductase subfamily.</text>
</comment>
<dbReference type="OrthoDB" id="9778052at2"/>
<evidence type="ECO:0000256" key="2">
    <source>
        <dbReference type="ARBA" id="ARBA00023445"/>
    </source>
</evidence>
<feature type="domain" description="Ketoreductase" evidence="3">
    <location>
        <begin position="3"/>
        <end position="141"/>
    </location>
</feature>
<dbReference type="Pfam" id="PF01370">
    <property type="entry name" value="Epimerase"/>
    <property type="match status" value="1"/>
</dbReference>
<accession>A0A1H9JXH3</accession>
<sequence>MPQRVLVTGGTGFIARHVTRELQAHGYAVRATVRSATAALAEGVEVVRADLESDDGWAEAVAGCDHVMHVASPFPSSEPADENDLIRPAVDGTLRVLRAAEASGTVKRVVLTSSIAAIRIRPDRADPRVHTEADWSDLDHCAAYAKSKTLAERAAWDFVAESPRRVELVVVNPGSVLGPLDGAATSKTVEVVRRLMTREIPAPLRMALAVVDVRDLAVGHRLALESPRAAGQRYILAGGETWMPELARLLADEYNGRGFRVSTSTIPSGVVRFAARFASPLRVVLSLLDRRELVTSAKARAELGWAMRPLRETVVDTADSLIAEGFVTPRGARNQVPRRSR</sequence>
<evidence type="ECO:0000313" key="5">
    <source>
        <dbReference type="Proteomes" id="UP000199503"/>
    </source>
</evidence>
<keyword evidence="5" id="KW-1185">Reference proteome</keyword>
<dbReference type="InterPro" id="IPR057326">
    <property type="entry name" value="KR_dom"/>
</dbReference>
<dbReference type="EMBL" id="FOFV01000005">
    <property type="protein sequence ID" value="SEQ91518.1"/>
    <property type="molecule type" value="Genomic_DNA"/>
</dbReference>
<dbReference type="CDD" id="cd05227">
    <property type="entry name" value="AR_SDR_e"/>
    <property type="match status" value="1"/>
</dbReference>
<proteinExistence type="inferred from homology"/>
<evidence type="ECO:0000256" key="1">
    <source>
        <dbReference type="ARBA" id="ARBA00023002"/>
    </source>
</evidence>
<name>A0A1H9JXH3_9PSEU</name>
<dbReference type="Proteomes" id="UP000199503">
    <property type="component" value="Unassembled WGS sequence"/>
</dbReference>
<dbReference type="FunFam" id="3.40.50.720:FF:000336">
    <property type="entry name" value="Aldehyde reductase"/>
    <property type="match status" value="1"/>
</dbReference>
<dbReference type="STRING" id="65499.SAMN04488000_10580"/>
<dbReference type="SUPFAM" id="SSF51735">
    <property type="entry name" value="NAD(P)-binding Rossmann-fold domains"/>
    <property type="match status" value="1"/>
</dbReference>
<dbReference type="InterPro" id="IPR036291">
    <property type="entry name" value="NAD(P)-bd_dom_sf"/>
</dbReference>